<dbReference type="InterPro" id="IPR044821">
    <property type="entry name" value="At1g28695/At4g15970-like"/>
</dbReference>
<accession>A0A0A8Y3D0</accession>
<dbReference type="AlphaFoldDB" id="A0A0A8Y3D0"/>
<dbReference type="EMBL" id="GBRH01277099">
    <property type="protein sequence ID" value="JAD20796.1"/>
    <property type="molecule type" value="Transcribed_RNA"/>
</dbReference>
<reference evidence="1" key="2">
    <citation type="journal article" date="2015" name="Data Brief">
        <title>Shoot transcriptome of the giant reed, Arundo donax.</title>
        <authorList>
            <person name="Barrero R.A."/>
            <person name="Guerrero F.D."/>
            <person name="Moolhuijzen P."/>
            <person name="Goolsby J.A."/>
            <person name="Tidwell J."/>
            <person name="Bellgard S.E."/>
            <person name="Bellgard M.I."/>
        </authorList>
    </citation>
    <scope>NUCLEOTIDE SEQUENCE</scope>
    <source>
        <tissue evidence="1">Shoot tissue taken approximately 20 cm above the soil surface</tissue>
    </source>
</reference>
<evidence type="ECO:0000313" key="1">
    <source>
        <dbReference type="EMBL" id="JAD20796.1"/>
    </source>
</evidence>
<dbReference type="PANTHER" id="PTHR46038:SF16">
    <property type="entry name" value="GLYCOSYLTRANSFERASE"/>
    <property type="match status" value="1"/>
</dbReference>
<reference evidence="1" key="1">
    <citation type="submission" date="2014-09" db="EMBL/GenBank/DDBJ databases">
        <authorList>
            <person name="Magalhaes I.L.F."/>
            <person name="Oliveira U."/>
            <person name="Santos F.R."/>
            <person name="Vidigal T.H.D.A."/>
            <person name="Brescovit A.D."/>
            <person name="Santos A.J."/>
        </authorList>
    </citation>
    <scope>NUCLEOTIDE SEQUENCE</scope>
    <source>
        <tissue evidence="1">Shoot tissue taken approximately 20 cm above the soil surface</tissue>
    </source>
</reference>
<protein>
    <submittedName>
        <fullName evidence="1">Uncharacterized protein</fullName>
    </submittedName>
</protein>
<name>A0A0A8Y3D0_ARUDO</name>
<organism evidence="1">
    <name type="scientific">Arundo donax</name>
    <name type="common">Giant reed</name>
    <name type="synonym">Donax arundinaceus</name>
    <dbReference type="NCBI Taxonomy" id="35708"/>
    <lineage>
        <taxon>Eukaryota</taxon>
        <taxon>Viridiplantae</taxon>
        <taxon>Streptophyta</taxon>
        <taxon>Embryophyta</taxon>
        <taxon>Tracheophyta</taxon>
        <taxon>Spermatophyta</taxon>
        <taxon>Magnoliopsida</taxon>
        <taxon>Liliopsida</taxon>
        <taxon>Poales</taxon>
        <taxon>Poaceae</taxon>
        <taxon>PACMAD clade</taxon>
        <taxon>Arundinoideae</taxon>
        <taxon>Arundineae</taxon>
        <taxon>Arundo</taxon>
    </lineage>
</organism>
<dbReference type="PANTHER" id="PTHR46038">
    <property type="entry name" value="EXPRESSED PROTEIN-RELATED"/>
    <property type="match status" value="1"/>
</dbReference>
<sequence>MHANCCIGLRTKIHDLKIVMEDWRSYLSLPPNLKRLRTLAWRVPRNCSFSLSHP</sequence>
<proteinExistence type="predicted"/>